<dbReference type="Proteomes" id="UP000028999">
    <property type="component" value="Unassembled WGS sequence"/>
</dbReference>
<protein>
    <submittedName>
        <fullName evidence="1">BnaC05g50480D protein</fullName>
    </submittedName>
</protein>
<dbReference type="EMBL" id="LK036296">
    <property type="protein sequence ID" value="CDY67597.1"/>
    <property type="molecule type" value="Genomic_DNA"/>
</dbReference>
<dbReference type="SUPFAM" id="SSF53756">
    <property type="entry name" value="UDP-Glycosyltransferase/glycogen phosphorylase"/>
    <property type="match status" value="1"/>
</dbReference>
<dbReference type="PaxDb" id="3708-A0A078JQC1"/>
<keyword evidence="2" id="KW-1185">Reference proteome</keyword>
<sequence length="103" mass="11584">MASHAVSSGQKPHVVCVPFPGARCPACVIFWTTSACGFLAYLYYHLCVGKGLCPLKGTYVHENDLNTEIEWIPTIRNPRVRDLPSFIRTTNPNDIMLNYLSRE</sequence>
<gene>
    <name evidence="1" type="primary">BnaC05g50480D</name>
    <name evidence="1" type="ORF">GSBRNA2T00065171001</name>
</gene>
<accession>A0A078JQC1</accession>
<dbReference type="Gene3D" id="3.40.50.2000">
    <property type="entry name" value="Glycogen Phosphorylase B"/>
    <property type="match status" value="1"/>
</dbReference>
<dbReference type="STRING" id="3708.A0A078JQC1"/>
<reference evidence="1 2" key="1">
    <citation type="journal article" date="2014" name="Science">
        <title>Plant genetics. Early allopolyploid evolution in the post-Neolithic Brassica napus oilseed genome.</title>
        <authorList>
            <person name="Chalhoub B."/>
            <person name="Denoeud F."/>
            <person name="Liu S."/>
            <person name="Parkin I.A."/>
            <person name="Tang H."/>
            <person name="Wang X."/>
            <person name="Chiquet J."/>
            <person name="Belcram H."/>
            <person name="Tong C."/>
            <person name="Samans B."/>
            <person name="Correa M."/>
            <person name="Da Silva C."/>
            <person name="Just J."/>
            <person name="Falentin C."/>
            <person name="Koh C.S."/>
            <person name="Le Clainche I."/>
            <person name="Bernard M."/>
            <person name="Bento P."/>
            <person name="Noel B."/>
            <person name="Labadie K."/>
            <person name="Alberti A."/>
            <person name="Charles M."/>
            <person name="Arnaud D."/>
            <person name="Guo H."/>
            <person name="Daviaud C."/>
            <person name="Alamery S."/>
            <person name="Jabbari K."/>
            <person name="Zhao M."/>
            <person name="Edger P.P."/>
            <person name="Chelaifa H."/>
            <person name="Tack D."/>
            <person name="Lassalle G."/>
            <person name="Mestiri I."/>
            <person name="Schnel N."/>
            <person name="Le Paslier M.C."/>
            <person name="Fan G."/>
            <person name="Renault V."/>
            <person name="Bayer P.E."/>
            <person name="Golicz A.A."/>
            <person name="Manoli S."/>
            <person name="Lee T.H."/>
            <person name="Thi V.H."/>
            <person name="Chalabi S."/>
            <person name="Hu Q."/>
            <person name="Fan C."/>
            <person name="Tollenaere R."/>
            <person name="Lu Y."/>
            <person name="Battail C."/>
            <person name="Shen J."/>
            <person name="Sidebottom C.H."/>
            <person name="Wang X."/>
            <person name="Canaguier A."/>
            <person name="Chauveau A."/>
            <person name="Berard A."/>
            <person name="Deniot G."/>
            <person name="Guan M."/>
            <person name="Liu Z."/>
            <person name="Sun F."/>
            <person name="Lim Y.P."/>
            <person name="Lyons E."/>
            <person name="Town C.D."/>
            <person name="Bancroft I."/>
            <person name="Wang X."/>
            <person name="Meng J."/>
            <person name="Ma J."/>
            <person name="Pires J.C."/>
            <person name="King G.J."/>
            <person name="Brunel D."/>
            <person name="Delourme R."/>
            <person name="Renard M."/>
            <person name="Aury J.M."/>
            <person name="Adams K.L."/>
            <person name="Batley J."/>
            <person name="Snowdon R.J."/>
            <person name="Tost J."/>
            <person name="Edwards D."/>
            <person name="Zhou Y."/>
            <person name="Hua W."/>
            <person name="Sharpe A.G."/>
            <person name="Paterson A.H."/>
            <person name="Guan C."/>
            <person name="Wincker P."/>
        </authorList>
    </citation>
    <scope>NUCLEOTIDE SEQUENCE [LARGE SCALE GENOMIC DNA]</scope>
    <source>
        <strain evidence="2">cv. Darmor-bzh</strain>
    </source>
</reference>
<name>A0A078JQC1_BRANA</name>
<evidence type="ECO:0000313" key="2">
    <source>
        <dbReference type="Proteomes" id="UP000028999"/>
    </source>
</evidence>
<dbReference type="Gramene" id="CDY67597">
    <property type="protein sequence ID" value="CDY67597"/>
    <property type="gene ID" value="GSBRNA2T00065171001"/>
</dbReference>
<evidence type="ECO:0000313" key="1">
    <source>
        <dbReference type="EMBL" id="CDY67597.1"/>
    </source>
</evidence>
<dbReference type="AlphaFoldDB" id="A0A078JQC1"/>
<proteinExistence type="predicted"/>
<organism evidence="1 2">
    <name type="scientific">Brassica napus</name>
    <name type="common">Rape</name>
    <dbReference type="NCBI Taxonomy" id="3708"/>
    <lineage>
        <taxon>Eukaryota</taxon>
        <taxon>Viridiplantae</taxon>
        <taxon>Streptophyta</taxon>
        <taxon>Embryophyta</taxon>
        <taxon>Tracheophyta</taxon>
        <taxon>Spermatophyta</taxon>
        <taxon>Magnoliopsida</taxon>
        <taxon>eudicotyledons</taxon>
        <taxon>Gunneridae</taxon>
        <taxon>Pentapetalae</taxon>
        <taxon>rosids</taxon>
        <taxon>malvids</taxon>
        <taxon>Brassicales</taxon>
        <taxon>Brassicaceae</taxon>
        <taxon>Brassiceae</taxon>
        <taxon>Brassica</taxon>
    </lineage>
</organism>